<proteinExistence type="predicted"/>
<reference evidence="2 3" key="1">
    <citation type="submission" date="2017-03" db="EMBL/GenBank/DDBJ databases">
        <title>WGS assembly of Porphyra umbilicalis.</title>
        <authorList>
            <person name="Brawley S.H."/>
            <person name="Blouin N.A."/>
            <person name="Ficko-Blean E."/>
            <person name="Wheeler G.L."/>
            <person name="Lohr M."/>
            <person name="Goodson H.V."/>
            <person name="Jenkins J.W."/>
            <person name="Blaby-Haas C.E."/>
            <person name="Helliwell K.E."/>
            <person name="Chan C."/>
            <person name="Marriage T."/>
            <person name="Bhattacharya D."/>
            <person name="Klein A.S."/>
            <person name="Badis Y."/>
            <person name="Brodie J."/>
            <person name="Cao Y."/>
            <person name="Collen J."/>
            <person name="Dittami S.M."/>
            <person name="Gachon C.M."/>
            <person name="Green B.R."/>
            <person name="Karpowicz S."/>
            <person name="Kim J.W."/>
            <person name="Kudahl U."/>
            <person name="Lin S."/>
            <person name="Michel G."/>
            <person name="Mittag M."/>
            <person name="Olson B.J."/>
            <person name="Pangilinan J."/>
            <person name="Peng Y."/>
            <person name="Qiu H."/>
            <person name="Shu S."/>
            <person name="Singer J.T."/>
            <person name="Smith A.G."/>
            <person name="Sprecher B.N."/>
            <person name="Wagner V."/>
            <person name="Wang W."/>
            <person name="Wang Z.-Y."/>
            <person name="Yan J."/>
            <person name="Yarish C."/>
            <person name="Zoeuner-Riek S."/>
            <person name="Zhuang Y."/>
            <person name="Zou Y."/>
            <person name="Lindquist E.A."/>
            <person name="Grimwood J."/>
            <person name="Barry K."/>
            <person name="Rokhsar D.S."/>
            <person name="Schmutz J."/>
            <person name="Stiller J.W."/>
            <person name="Grossman A.R."/>
            <person name="Prochnik S.E."/>
        </authorList>
    </citation>
    <scope>NUCLEOTIDE SEQUENCE [LARGE SCALE GENOMIC DNA]</scope>
    <source>
        <strain evidence="2">4086291</strain>
    </source>
</reference>
<feature type="compositionally biased region" description="Basic residues" evidence="1">
    <location>
        <begin position="78"/>
        <end position="87"/>
    </location>
</feature>
<accession>A0A1X6PE23</accession>
<evidence type="ECO:0000313" key="2">
    <source>
        <dbReference type="EMBL" id="OSX78996.1"/>
    </source>
</evidence>
<organism evidence="2 3">
    <name type="scientific">Porphyra umbilicalis</name>
    <name type="common">Purple laver</name>
    <name type="synonym">Red alga</name>
    <dbReference type="NCBI Taxonomy" id="2786"/>
    <lineage>
        <taxon>Eukaryota</taxon>
        <taxon>Rhodophyta</taxon>
        <taxon>Bangiophyceae</taxon>
        <taxon>Bangiales</taxon>
        <taxon>Bangiaceae</taxon>
        <taxon>Porphyra</taxon>
    </lineage>
</organism>
<evidence type="ECO:0000313" key="3">
    <source>
        <dbReference type="Proteomes" id="UP000218209"/>
    </source>
</evidence>
<feature type="region of interest" description="Disordered" evidence="1">
    <location>
        <begin position="1"/>
        <end position="226"/>
    </location>
</feature>
<feature type="compositionally biased region" description="Pro residues" evidence="1">
    <location>
        <begin position="39"/>
        <end position="52"/>
    </location>
</feature>
<dbReference type="EMBL" id="KV918800">
    <property type="protein sequence ID" value="OSX78996.1"/>
    <property type="molecule type" value="Genomic_DNA"/>
</dbReference>
<evidence type="ECO:0000256" key="1">
    <source>
        <dbReference type="SAM" id="MobiDB-lite"/>
    </source>
</evidence>
<feature type="compositionally biased region" description="Low complexity" evidence="1">
    <location>
        <begin position="181"/>
        <end position="191"/>
    </location>
</feature>
<dbReference type="AlphaFoldDB" id="A0A1X6PE23"/>
<name>A0A1X6PE23_PORUM</name>
<protein>
    <submittedName>
        <fullName evidence="2">Uncharacterized protein</fullName>
    </submittedName>
</protein>
<sequence length="226" mass="24677">MTASCRPHLTEHQTSASACPTAPGLGAPPRRRHHRHPRCPPPPPPPPLPPPRPLHRPAAPSRAVAYGWRATFPPVRVARTRRRRGRLPLRGPPVGQKRRAAPPPRPSRPVTLPSLPTRRCRHWRHGRGSAQPPQPLPPGGSQTPGRRPQRRQRPWHVQGRGKGGVCGERPPRSIPPPPPSTAAMAKAMAAAVRDRQPTRRGQTASGPVSGGRVQRPASAPDRCNYR</sequence>
<feature type="compositionally biased region" description="Basic residues" evidence="1">
    <location>
        <begin position="118"/>
        <end position="127"/>
    </location>
</feature>
<keyword evidence="3" id="KW-1185">Reference proteome</keyword>
<gene>
    <name evidence="2" type="ORF">BU14_0093s0039</name>
</gene>
<feature type="compositionally biased region" description="Low complexity" evidence="1">
    <location>
        <begin position="108"/>
        <end position="117"/>
    </location>
</feature>
<feature type="compositionally biased region" description="Basic residues" evidence="1">
    <location>
        <begin position="29"/>
        <end position="38"/>
    </location>
</feature>
<dbReference type="Proteomes" id="UP000218209">
    <property type="component" value="Unassembled WGS sequence"/>
</dbReference>